<comment type="caution">
    <text evidence="2">The sequence shown here is derived from an EMBL/GenBank/DDBJ whole genome shotgun (WGS) entry which is preliminary data.</text>
</comment>
<dbReference type="EMBL" id="CAJGYO010000018">
    <property type="protein sequence ID" value="CAD6337752.1"/>
    <property type="molecule type" value="Genomic_DNA"/>
</dbReference>
<protein>
    <submittedName>
        <fullName evidence="2">Uncharacterized protein</fullName>
    </submittedName>
</protein>
<reference evidence="2" key="1">
    <citation type="submission" date="2020-10" db="EMBL/GenBank/DDBJ databases">
        <authorList>
            <person name="Han B."/>
            <person name="Lu T."/>
            <person name="Zhao Q."/>
            <person name="Huang X."/>
            <person name="Zhao Y."/>
        </authorList>
    </citation>
    <scope>NUCLEOTIDE SEQUENCE</scope>
</reference>
<keyword evidence="3" id="KW-1185">Reference proteome</keyword>
<gene>
    <name evidence="2" type="ORF">NCGR_LOCUS61850</name>
</gene>
<sequence>MARPRRQRDRSATRSASNRNHVHHHRPDEALGVHVPPRHQASGVRDPKTGLGRQGQGPLPGVELAALLRSLGLRPAVEDEIHALVFISTATRRDPPRRQSLHLRHRARALYVASTTMATLHGNGFISASTTTVTRGR</sequence>
<organism evidence="2 3">
    <name type="scientific">Miscanthus lutarioriparius</name>
    <dbReference type="NCBI Taxonomy" id="422564"/>
    <lineage>
        <taxon>Eukaryota</taxon>
        <taxon>Viridiplantae</taxon>
        <taxon>Streptophyta</taxon>
        <taxon>Embryophyta</taxon>
        <taxon>Tracheophyta</taxon>
        <taxon>Spermatophyta</taxon>
        <taxon>Magnoliopsida</taxon>
        <taxon>Liliopsida</taxon>
        <taxon>Poales</taxon>
        <taxon>Poaceae</taxon>
        <taxon>PACMAD clade</taxon>
        <taxon>Panicoideae</taxon>
        <taxon>Andropogonodae</taxon>
        <taxon>Andropogoneae</taxon>
        <taxon>Saccharinae</taxon>
        <taxon>Miscanthus</taxon>
    </lineage>
</organism>
<dbReference type="Proteomes" id="UP000604825">
    <property type="component" value="Unassembled WGS sequence"/>
</dbReference>
<accession>A0A811S883</accession>
<evidence type="ECO:0000256" key="1">
    <source>
        <dbReference type="SAM" id="MobiDB-lite"/>
    </source>
</evidence>
<name>A0A811S883_9POAL</name>
<feature type="region of interest" description="Disordered" evidence="1">
    <location>
        <begin position="1"/>
        <end position="57"/>
    </location>
</feature>
<dbReference type="AlphaFoldDB" id="A0A811S883"/>
<evidence type="ECO:0000313" key="3">
    <source>
        <dbReference type="Proteomes" id="UP000604825"/>
    </source>
</evidence>
<proteinExistence type="predicted"/>
<evidence type="ECO:0000313" key="2">
    <source>
        <dbReference type="EMBL" id="CAD6337752.1"/>
    </source>
</evidence>